<evidence type="ECO:0008006" key="9">
    <source>
        <dbReference type="Google" id="ProtNLM"/>
    </source>
</evidence>
<dbReference type="InterPro" id="IPR003567">
    <property type="entry name" value="Cyt_c_biogenesis"/>
</dbReference>
<protein>
    <recommendedName>
        <fullName evidence="9">Cytochrome c assembly protein domain-containing protein</fullName>
    </recommendedName>
</protein>
<feature type="transmembrane region" description="Helical" evidence="4">
    <location>
        <begin position="93"/>
        <end position="111"/>
    </location>
</feature>
<comment type="caution">
    <text evidence="7">The sequence shown here is derived from an EMBL/GenBank/DDBJ whole genome shotgun (WGS) entry which is preliminary data.</text>
</comment>
<keyword evidence="4" id="KW-0472">Membrane</keyword>
<feature type="transmembrane region" description="Helical" evidence="4">
    <location>
        <begin position="486"/>
        <end position="508"/>
    </location>
</feature>
<keyword evidence="4" id="KW-1133">Transmembrane helix</keyword>
<proteinExistence type="inferred from homology"/>
<dbReference type="GO" id="GO:0017004">
    <property type="term" value="P:cytochrome complex assembly"/>
    <property type="evidence" value="ECO:0007669"/>
    <property type="project" value="UniProtKB-KW"/>
</dbReference>
<feature type="transmembrane region" description="Helical" evidence="4">
    <location>
        <begin position="212"/>
        <end position="233"/>
    </location>
</feature>
<dbReference type="GO" id="GO:0020037">
    <property type="term" value="F:heme binding"/>
    <property type="evidence" value="ECO:0007669"/>
    <property type="project" value="InterPro"/>
</dbReference>
<keyword evidence="4" id="KW-0812">Transmembrane</keyword>
<feature type="domain" description="Cytochrome c-type biogenesis protein CcmF C-terminal" evidence="6">
    <location>
        <begin position="322"/>
        <end position="594"/>
    </location>
</feature>
<feature type="compositionally biased region" description="Basic and acidic residues" evidence="3">
    <location>
        <begin position="772"/>
        <end position="791"/>
    </location>
</feature>
<dbReference type="EMBL" id="MKVH01000002">
    <property type="protein sequence ID" value="OJX61302.1"/>
    <property type="molecule type" value="Genomic_DNA"/>
</dbReference>
<gene>
    <name evidence="7" type="ORF">BGO89_01625</name>
</gene>
<feature type="transmembrane region" description="Helical" evidence="4">
    <location>
        <begin position="402"/>
        <end position="421"/>
    </location>
</feature>
<feature type="transmembrane region" description="Helical" evidence="4">
    <location>
        <begin position="733"/>
        <end position="753"/>
    </location>
</feature>
<dbReference type="InterPro" id="IPR002541">
    <property type="entry name" value="Cyt_c_assembly"/>
</dbReference>
<dbReference type="InterPro" id="IPR032523">
    <property type="entry name" value="CcmF_C"/>
</dbReference>
<name>A0A1M3L6U5_9BACT</name>
<evidence type="ECO:0000256" key="2">
    <source>
        <dbReference type="ARBA" id="ARBA00022748"/>
    </source>
</evidence>
<feature type="transmembrane region" description="Helical" evidence="4">
    <location>
        <begin position="123"/>
        <end position="145"/>
    </location>
</feature>
<feature type="transmembrane region" description="Helical" evidence="4">
    <location>
        <begin position="38"/>
        <end position="59"/>
    </location>
</feature>
<dbReference type="AlphaFoldDB" id="A0A1M3L6U5"/>
<dbReference type="PRINTS" id="PR01410">
    <property type="entry name" value="CCBIOGENESIS"/>
</dbReference>
<comment type="similarity">
    <text evidence="1">Belongs to the CcmF/CycK/Ccl1/NrfE/CcsA family.</text>
</comment>
<dbReference type="GO" id="GO:0016020">
    <property type="term" value="C:membrane"/>
    <property type="evidence" value="ECO:0007669"/>
    <property type="project" value="InterPro"/>
</dbReference>
<evidence type="ECO:0000256" key="1">
    <source>
        <dbReference type="ARBA" id="ARBA00009186"/>
    </source>
</evidence>
<dbReference type="STRING" id="1895771.BGO89_01625"/>
<evidence type="ECO:0000259" key="5">
    <source>
        <dbReference type="Pfam" id="PF01578"/>
    </source>
</evidence>
<dbReference type="GO" id="GO:0015232">
    <property type="term" value="F:heme transmembrane transporter activity"/>
    <property type="evidence" value="ECO:0007669"/>
    <property type="project" value="InterPro"/>
</dbReference>
<evidence type="ECO:0000313" key="7">
    <source>
        <dbReference type="EMBL" id="OJX61302.1"/>
    </source>
</evidence>
<feature type="transmembrane region" description="Helical" evidence="4">
    <location>
        <begin position="458"/>
        <end position="479"/>
    </location>
</feature>
<accession>A0A1M3L6U5</accession>
<feature type="region of interest" description="Disordered" evidence="3">
    <location>
        <begin position="769"/>
        <end position="791"/>
    </location>
</feature>
<dbReference type="PANTHER" id="PTHR43653">
    <property type="entry name" value="CYTOCHROME C ASSEMBLY PROTEIN-RELATED"/>
    <property type="match status" value="1"/>
</dbReference>
<dbReference type="Pfam" id="PF01578">
    <property type="entry name" value="Cytochrom_C_asm"/>
    <property type="match status" value="1"/>
</dbReference>
<feature type="transmembrane region" description="Helical" evidence="4">
    <location>
        <begin position="180"/>
        <end position="200"/>
    </location>
</feature>
<evidence type="ECO:0000259" key="6">
    <source>
        <dbReference type="Pfam" id="PF16327"/>
    </source>
</evidence>
<dbReference type="Proteomes" id="UP000184233">
    <property type="component" value="Unassembled WGS sequence"/>
</dbReference>
<feature type="transmembrane region" description="Helical" evidence="4">
    <location>
        <begin position="6"/>
        <end position="26"/>
    </location>
</feature>
<evidence type="ECO:0000256" key="3">
    <source>
        <dbReference type="SAM" id="MobiDB-lite"/>
    </source>
</evidence>
<sequence length="791" mass="87530">MIGQLLIHALFGLTVVTTIMYALAYFRRNPSLAGAARQMFGLIAICLVACASMLVVNIIQHRFDYTYVYSYSSTELPLHLLIASFYSGQEGSFLLWTMLVSIIGVVLLPYARKQDYEAPMMMFYGLILCFLTLLLVAKNPFAYYYETFAAQGISVADVPNNGRGLNPLLHNAWITIHPPILFTGFAAMSVSFVFAMAGLIKRDYHRWITVALPWTLLATAVLGFGIMLGGFWAYETLGWGGFWGWDPVENSSLIPWLVSVALVHTMLVQKRTRGLVKTNMILAVLAFVMVLYSTFLTRSGILGDTSVHSFVDPGKFAFWILLAFMLTFTVIGLWLVLSRRSDMNVRREDFSPRTREFMLSIGAALVMASAVFVTIGTSWPVIMEVIGQPKVAVSVDFYNKVHIILVPAILIVNALSLLLQWRSTPGSLFRRRVLTSGVVAIAATAVAAILGIRDVVSLVLMVSAWFALVVNAQMGWNFAQRSPAMLGAYVSHLGIALLIFGVITTANYTEAHHAMLPQNVPTKVGDFTLTYLGSREIDTTFKDRRKMEYLVRIERDGAKAMVAPVLYWSDFNKRQSPFLEPGIRWGLMNDLYVSPKAEPYMDGISEAVTIQRSGTIRVPVDTTRTLTLERFTMPMEEGSAQDGRMQMAAMLVATDAGGHRDTIKALTRITMGENGPGFDPVWASIPGTTIGVGLVRIERNNADPSKSLGDLVFRDISKDAREVFTVEFSVKPFISLVWFGVITMVAGFAFSIVRYLRLSKQQGALAGTDLTPRADGKVSESEHADTNAEQT</sequence>
<dbReference type="Pfam" id="PF16327">
    <property type="entry name" value="CcmF_C"/>
    <property type="match status" value="1"/>
</dbReference>
<feature type="transmembrane region" description="Helical" evidence="4">
    <location>
        <begin position="357"/>
        <end position="382"/>
    </location>
</feature>
<dbReference type="PANTHER" id="PTHR43653:SF1">
    <property type="entry name" value="CYTOCHROME C-TYPE BIOGENESIS PROTEIN CCMF"/>
    <property type="match status" value="1"/>
</dbReference>
<feature type="transmembrane region" description="Helical" evidence="4">
    <location>
        <begin position="433"/>
        <end position="452"/>
    </location>
</feature>
<feature type="transmembrane region" description="Helical" evidence="4">
    <location>
        <begin position="280"/>
        <end position="296"/>
    </location>
</feature>
<evidence type="ECO:0000313" key="8">
    <source>
        <dbReference type="Proteomes" id="UP000184233"/>
    </source>
</evidence>
<organism evidence="7 8">
    <name type="scientific">Candidatus Kapaibacterium thiocyanatum</name>
    <dbReference type="NCBI Taxonomy" id="1895771"/>
    <lineage>
        <taxon>Bacteria</taxon>
        <taxon>Pseudomonadati</taxon>
        <taxon>Candidatus Kapaibacteriota</taxon>
        <taxon>Candidatus Kapaibacteriia</taxon>
        <taxon>Candidatus Kapaibacteriales</taxon>
        <taxon>Candidatus Kapaibacteriaceae</taxon>
        <taxon>Candidatus Kapaibacterium</taxon>
    </lineage>
</organism>
<feature type="transmembrane region" description="Helical" evidence="4">
    <location>
        <begin position="253"/>
        <end position="268"/>
    </location>
</feature>
<feature type="transmembrane region" description="Helical" evidence="4">
    <location>
        <begin position="316"/>
        <end position="337"/>
    </location>
</feature>
<evidence type="ECO:0000256" key="4">
    <source>
        <dbReference type="SAM" id="Phobius"/>
    </source>
</evidence>
<reference evidence="7 8" key="1">
    <citation type="submission" date="2016-09" db="EMBL/GenBank/DDBJ databases">
        <title>Genome-resolved meta-omics ties microbial dynamics to process performance in biotechnology for thiocyanate degradation.</title>
        <authorList>
            <person name="Kantor R.S."/>
            <person name="Huddy R.J."/>
            <person name="Iyer R."/>
            <person name="Thomas B.C."/>
            <person name="Brown C.T."/>
            <person name="Anantharaman K."/>
            <person name="Tringe S."/>
            <person name="Hettich R.L."/>
            <person name="Harrison S.T."/>
            <person name="Banfield J.F."/>
        </authorList>
    </citation>
    <scope>NUCLEOTIDE SEQUENCE [LARGE SCALE GENOMIC DNA]</scope>
    <source>
        <strain evidence="7">59-99</strain>
    </source>
</reference>
<keyword evidence="2" id="KW-0201">Cytochrome c-type biogenesis</keyword>
<feature type="domain" description="Cytochrome c assembly protein" evidence="5">
    <location>
        <begin position="89"/>
        <end position="299"/>
    </location>
</feature>